<evidence type="ECO:0000256" key="2">
    <source>
        <dbReference type="SAM" id="MobiDB-lite"/>
    </source>
</evidence>
<keyword evidence="1" id="KW-0479">Metal-binding</keyword>
<gene>
    <name evidence="4" type="ORF">Tci_858795</name>
</gene>
<comment type="caution">
    <text evidence="4">The sequence shown here is derived from an EMBL/GenBank/DDBJ whole genome shotgun (WGS) entry which is preliminary data.</text>
</comment>
<evidence type="ECO:0000313" key="4">
    <source>
        <dbReference type="EMBL" id="GFC86825.1"/>
    </source>
</evidence>
<feature type="non-terminal residue" evidence="4">
    <location>
        <position position="214"/>
    </location>
</feature>
<protein>
    <submittedName>
        <fullName evidence="4">Ubiquitin hydrolase</fullName>
    </submittedName>
</protein>
<proteinExistence type="predicted"/>
<reference evidence="4" key="1">
    <citation type="journal article" date="2019" name="Sci. Rep.">
        <title>Draft genome of Tanacetum cinerariifolium, the natural source of mosquito coil.</title>
        <authorList>
            <person name="Yamashiro T."/>
            <person name="Shiraishi A."/>
            <person name="Satake H."/>
            <person name="Nakayama K."/>
        </authorList>
    </citation>
    <scope>NUCLEOTIDE SEQUENCE</scope>
</reference>
<organism evidence="4">
    <name type="scientific">Tanacetum cinerariifolium</name>
    <name type="common">Dalmatian daisy</name>
    <name type="synonym">Chrysanthemum cinerariifolium</name>
    <dbReference type="NCBI Taxonomy" id="118510"/>
    <lineage>
        <taxon>Eukaryota</taxon>
        <taxon>Viridiplantae</taxon>
        <taxon>Streptophyta</taxon>
        <taxon>Embryophyta</taxon>
        <taxon>Tracheophyta</taxon>
        <taxon>Spermatophyta</taxon>
        <taxon>Magnoliopsida</taxon>
        <taxon>eudicotyledons</taxon>
        <taxon>Gunneridae</taxon>
        <taxon>Pentapetalae</taxon>
        <taxon>asterids</taxon>
        <taxon>campanulids</taxon>
        <taxon>Asterales</taxon>
        <taxon>Asteraceae</taxon>
        <taxon>Asteroideae</taxon>
        <taxon>Anthemideae</taxon>
        <taxon>Anthemidinae</taxon>
        <taxon>Tanacetum</taxon>
    </lineage>
</organism>
<accession>A0A699RLD8</accession>
<evidence type="ECO:0000256" key="1">
    <source>
        <dbReference type="PROSITE-ProRule" id="PRU00047"/>
    </source>
</evidence>
<dbReference type="GO" id="GO:0003676">
    <property type="term" value="F:nucleic acid binding"/>
    <property type="evidence" value="ECO:0007669"/>
    <property type="project" value="InterPro"/>
</dbReference>
<feature type="compositionally biased region" description="Polar residues" evidence="2">
    <location>
        <begin position="1"/>
        <end position="29"/>
    </location>
</feature>
<feature type="region of interest" description="Disordered" evidence="2">
    <location>
        <begin position="1"/>
        <end position="80"/>
    </location>
</feature>
<dbReference type="AlphaFoldDB" id="A0A699RLD8"/>
<keyword evidence="4" id="KW-0378">Hydrolase</keyword>
<keyword evidence="1" id="KW-0862">Zinc</keyword>
<dbReference type="EMBL" id="BKCJ011107221">
    <property type="protein sequence ID" value="GFC86825.1"/>
    <property type="molecule type" value="Genomic_DNA"/>
</dbReference>
<keyword evidence="1" id="KW-0863">Zinc-finger</keyword>
<dbReference type="GO" id="GO:0008270">
    <property type="term" value="F:zinc ion binding"/>
    <property type="evidence" value="ECO:0007669"/>
    <property type="project" value="UniProtKB-KW"/>
</dbReference>
<feature type="compositionally biased region" description="Basic and acidic residues" evidence="2">
    <location>
        <begin position="37"/>
        <end position="54"/>
    </location>
</feature>
<name>A0A699RLD8_TANCI</name>
<feature type="compositionally biased region" description="Polar residues" evidence="2">
    <location>
        <begin position="58"/>
        <end position="80"/>
    </location>
</feature>
<evidence type="ECO:0000259" key="3">
    <source>
        <dbReference type="PROSITE" id="PS50158"/>
    </source>
</evidence>
<dbReference type="GO" id="GO:0016787">
    <property type="term" value="F:hydrolase activity"/>
    <property type="evidence" value="ECO:0007669"/>
    <property type="project" value="UniProtKB-KW"/>
</dbReference>
<sequence>PSPTIASTSTEDQNNDTSTSEETASTNPSKPFIKFVKPKDSQPESKIEEQETPKKPQFKNSEQNRQSNSRPKGNQRNWNNLKSYQLGPEFVLHKKPCFNCGDFSHLAKDCRPNGAYMRPPLRSSGPRPHGNPMRPPFRPAGHRPHGPSMSPRRPTMNGARSYKTFFQTPLFETIPFLNSSAVNNSYRTPWVSTANKYVPPVNRKFSTGRRNFPT</sequence>
<dbReference type="PROSITE" id="PS50158">
    <property type="entry name" value="ZF_CCHC"/>
    <property type="match status" value="1"/>
</dbReference>
<feature type="domain" description="CCHC-type" evidence="3">
    <location>
        <begin position="97"/>
        <end position="111"/>
    </location>
</feature>
<feature type="region of interest" description="Disordered" evidence="2">
    <location>
        <begin position="109"/>
        <end position="158"/>
    </location>
</feature>
<feature type="non-terminal residue" evidence="4">
    <location>
        <position position="1"/>
    </location>
</feature>
<dbReference type="InterPro" id="IPR001878">
    <property type="entry name" value="Znf_CCHC"/>
</dbReference>